<sequence>MKIALKIFPFLIFTILLAVPPVCLIYFGDKSLLIPQFWILFAFVGGLTLLAIVAILKAQSVSPELGTQAYMAATVIKLLACLVFVLFLFTKHKVNRPVFVYDFFYLYFLNTGFEVYVLLCNLRNQNLK</sequence>
<evidence type="ECO:0000313" key="2">
    <source>
        <dbReference type="EMBL" id="TSJ38678.1"/>
    </source>
</evidence>
<feature type="transmembrane region" description="Helical" evidence="1">
    <location>
        <begin position="7"/>
        <end position="27"/>
    </location>
</feature>
<name>A0A556MFI5_9SPHI</name>
<dbReference type="OrthoDB" id="981547at2"/>
<evidence type="ECO:0000256" key="1">
    <source>
        <dbReference type="SAM" id="Phobius"/>
    </source>
</evidence>
<accession>A0A556MFI5</accession>
<dbReference type="Proteomes" id="UP000318733">
    <property type="component" value="Unassembled WGS sequence"/>
</dbReference>
<keyword evidence="3" id="KW-1185">Reference proteome</keyword>
<evidence type="ECO:0000313" key="3">
    <source>
        <dbReference type="Proteomes" id="UP000318733"/>
    </source>
</evidence>
<proteinExistence type="predicted"/>
<keyword evidence="1" id="KW-0812">Transmembrane</keyword>
<comment type="caution">
    <text evidence="2">The sequence shown here is derived from an EMBL/GenBank/DDBJ whole genome shotgun (WGS) entry which is preliminary data.</text>
</comment>
<keyword evidence="1" id="KW-1133">Transmembrane helix</keyword>
<feature type="transmembrane region" description="Helical" evidence="1">
    <location>
        <begin position="33"/>
        <end position="56"/>
    </location>
</feature>
<feature type="transmembrane region" description="Helical" evidence="1">
    <location>
        <begin position="104"/>
        <end position="122"/>
    </location>
</feature>
<keyword evidence="1" id="KW-0472">Membrane</keyword>
<dbReference type="AlphaFoldDB" id="A0A556MFI5"/>
<feature type="transmembrane region" description="Helical" evidence="1">
    <location>
        <begin position="68"/>
        <end position="89"/>
    </location>
</feature>
<organism evidence="2 3">
    <name type="scientific">Mucilaginibacter corticis</name>
    <dbReference type="NCBI Taxonomy" id="2597670"/>
    <lineage>
        <taxon>Bacteria</taxon>
        <taxon>Pseudomonadati</taxon>
        <taxon>Bacteroidota</taxon>
        <taxon>Sphingobacteriia</taxon>
        <taxon>Sphingobacteriales</taxon>
        <taxon>Sphingobacteriaceae</taxon>
        <taxon>Mucilaginibacter</taxon>
    </lineage>
</organism>
<dbReference type="EMBL" id="VLPK01000004">
    <property type="protein sequence ID" value="TSJ38678.1"/>
    <property type="molecule type" value="Genomic_DNA"/>
</dbReference>
<gene>
    <name evidence="2" type="ORF">FO440_19425</name>
</gene>
<protein>
    <submittedName>
        <fullName evidence="2">Uncharacterized protein</fullName>
    </submittedName>
</protein>
<reference evidence="2 3" key="1">
    <citation type="submission" date="2019-07" db="EMBL/GenBank/DDBJ databases">
        <authorList>
            <person name="Huq M.A."/>
        </authorList>
    </citation>
    <scope>NUCLEOTIDE SEQUENCE [LARGE SCALE GENOMIC DNA]</scope>
    <source>
        <strain evidence="2 3">MAH-19</strain>
    </source>
</reference>
<dbReference type="RefSeq" id="WP_144249959.1">
    <property type="nucleotide sequence ID" value="NZ_VLPK01000004.1"/>
</dbReference>